<evidence type="ECO:0000256" key="1">
    <source>
        <dbReference type="SAM" id="Phobius"/>
    </source>
</evidence>
<dbReference type="EMBL" id="CP010312">
    <property type="protein sequence ID" value="AJF08160.1"/>
    <property type="molecule type" value="Genomic_DNA"/>
</dbReference>
<sequence>MNFEVENLLDLRPEDMAPPETVQLHNSRIDPSGKNGNKFPRWQPVVIENLTSGGWTIRHARGGIGKTGLTKNSIVLDYDARIELAIVPEAANIIRVRKANWREVYRFYWRHKNSLIRITTRLAVISVALGAVGLALGFAGLAVSLLSLSS</sequence>
<dbReference type="HOGENOM" id="CLU_146622_0_0_7"/>
<accession>A0A0B5FVF5</accession>
<keyword evidence="2" id="KW-0614">Plasmid</keyword>
<protein>
    <submittedName>
        <fullName evidence="2">Uncharacterized protein</fullName>
    </submittedName>
</protein>
<geneLocation type="plasmid" evidence="2 3">
    <name>pGSUB1</name>
</geneLocation>
<dbReference type="Proteomes" id="UP000035036">
    <property type="component" value="Plasmid pGSUB1"/>
</dbReference>
<dbReference type="RefSeq" id="WP_040202787.1">
    <property type="nucleotide sequence ID" value="NZ_CP010312.1"/>
</dbReference>
<evidence type="ECO:0000313" key="3">
    <source>
        <dbReference type="Proteomes" id="UP000035036"/>
    </source>
</evidence>
<keyword evidence="3" id="KW-1185">Reference proteome</keyword>
<gene>
    <name evidence="2" type="ORF">GSUB_16800</name>
</gene>
<keyword evidence="1" id="KW-1133">Transmembrane helix</keyword>
<evidence type="ECO:0000313" key="2">
    <source>
        <dbReference type="EMBL" id="AJF08160.1"/>
    </source>
</evidence>
<dbReference type="AlphaFoldDB" id="A0A0B5FVF5"/>
<dbReference type="KEGG" id="gsb:GSUB_16800"/>
<feature type="transmembrane region" description="Helical" evidence="1">
    <location>
        <begin position="122"/>
        <end position="148"/>
    </location>
</feature>
<keyword evidence="1" id="KW-0812">Transmembrane</keyword>
<organism evidence="2 3">
    <name type="scientific">Geoalkalibacter subterraneus</name>
    <dbReference type="NCBI Taxonomy" id="483547"/>
    <lineage>
        <taxon>Bacteria</taxon>
        <taxon>Pseudomonadati</taxon>
        <taxon>Thermodesulfobacteriota</taxon>
        <taxon>Desulfuromonadia</taxon>
        <taxon>Desulfuromonadales</taxon>
        <taxon>Geoalkalibacteraceae</taxon>
        <taxon>Geoalkalibacter</taxon>
    </lineage>
</organism>
<dbReference type="OrthoDB" id="6198436at2"/>
<keyword evidence="1" id="KW-0472">Membrane</keyword>
<reference evidence="2 3" key="1">
    <citation type="journal article" date="2015" name="Genome Announc.">
        <title>Genomes of Geoalkalibacter ferrihydriticus Z-0531T and Geoalkalibacter subterraneus Red1T, Two Haloalkaliphilic Metal-Reducing Deltaproteobacteria.</title>
        <authorList>
            <person name="Badalamenti J.P."/>
            <person name="Krajmalnik-Brown R."/>
            <person name="Torres C.I."/>
            <person name="Bond D.R."/>
        </authorList>
    </citation>
    <scope>NUCLEOTIDE SEQUENCE [LARGE SCALE GENOMIC DNA]</scope>
    <source>
        <strain evidence="2 3">Red1</strain>
        <plasmid evidence="3">Plasmid pGSUB1</plasmid>
    </source>
</reference>
<proteinExistence type="predicted"/>
<name>A0A0B5FVF5_9BACT</name>